<dbReference type="PANTHER" id="PTHR32552:SF81">
    <property type="entry name" value="TONB-DEPENDENT OUTER MEMBRANE RECEPTOR"/>
    <property type="match status" value="1"/>
</dbReference>
<organism evidence="16 17">
    <name type="scientific">Exilibacterium tricleocarpae</name>
    <dbReference type="NCBI Taxonomy" id="2591008"/>
    <lineage>
        <taxon>Bacteria</taxon>
        <taxon>Pseudomonadati</taxon>
        <taxon>Pseudomonadota</taxon>
        <taxon>Gammaproteobacteria</taxon>
        <taxon>Cellvibrionales</taxon>
        <taxon>Cellvibrionaceae</taxon>
        <taxon>Exilibacterium</taxon>
    </lineage>
</organism>
<keyword evidence="5 11" id="KW-0812">Transmembrane</keyword>
<dbReference type="SUPFAM" id="SSF56935">
    <property type="entry name" value="Porins"/>
    <property type="match status" value="1"/>
</dbReference>
<proteinExistence type="inferred from homology"/>
<dbReference type="InterPro" id="IPR000531">
    <property type="entry name" value="Beta-barrel_TonB"/>
</dbReference>
<evidence type="ECO:0000256" key="2">
    <source>
        <dbReference type="ARBA" id="ARBA00022448"/>
    </source>
</evidence>
<protein>
    <submittedName>
        <fullName evidence="16">TonB-dependent receptor</fullName>
    </submittedName>
</protein>
<keyword evidence="8 12" id="KW-0798">TonB box</keyword>
<name>A0A545SY67_9GAMM</name>
<keyword evidence="2 11" id="KW-0813">Transport</keyword>
<evidence type="ECO:0000313" key="16">
    <source>
        <dbReference type="EMBL" id="TQV69907.1"/>
    </source>
</evidence>
<dbReference type="EMBL" id="VHSG01000026">
    <property type="protein sequence ID" value="TQV69907.1"/>
    <property type="molecule type" value="Genomic_DNA"/>
</dbReference>
<dbReference type="InterPro" id="IPR039426">
    <property type="entry name" value="TonB-dep_rcpt-like"/>
</dbReference>
<dbReference type="AlphaFoldDB" id="A0A545SY67"/>
<sequence length="861" mass="92776">MSNTQRKHLAAAVAAACAGLTATGAMSQSAGNTDAAAGLLEEIVVTVDRREKSIQDYAGTAQAFSQDDLAANGVGAEFTNLQYVIPGAVISNQEGNINVTVRGVGSADNTELIDASVANHFNGVYLPRARGISAMFYDIERVEVNKGPQGTTRGRNAVGGTVNIVARKPSLEQVEAAIAAEAGSENLTSYEAMVNLPIGDSLGLRAAIFSRESDSYYKNAGAVPSLDPAGELDEFSGRLSALWAPTDALTVYAVYDHTTEGGTGYPGLNYFDALNAGFDVDDLDDDAQEGIFRGWQGELDSTHKGFMAQVTYDFGGFSLEYTGSTRDLDFEQINASNDGVNFPGQLEAIGDFDNFGGQFWLTESDAQIHELRLASAAEGSIQWSTGIFFFDEEQKAALLSTSDNSFCCYSGTEFAMPDVDGESTAYYGEVTFALADDKRLAVGLRHTREEKSRFGIGGNYGFAVLGQGGWGAGNALTTRWATPGFQYHPWRRSSFTAPTDGNDLAGAIRLLNEGVTWGTNDDLDDYLAGNCVAPDPTDCPLEDVQPNGQTIIQQEGSYKDDFNDYRVGFEWDIGDAHLLYLTTATGHKSGGFNDTFIDGTGTAISNEFAPEKLVMYEIGSKNQFESLILNGSLFFYDYDDYVLTQLVSIGQPADPDDPPPTSAQRVNVGTVEITGLEIETTYALNNYFTLGGSLLLLDAEFESASITDFRQGFGANPNVDLSGNKVPLTSERNLNLFVRGEFPLPSGQVDFTLSSTTRSEYFLSAFNSQGFDADGNPVPLSETPNNGAADQGLGFSDKVDGYTLFNLTAGYSNDEHNFRVEGYVNNITDEIVSTKAILQPNLNLRFMNNPRTAGVRVKYTF</sequence>
<evidence type="ECO:0000256" key="9">
    <source>
        <dbReference type="ARBA" id="ARBA00023136"/>
    </source>
</evidence>
<evidence type="ECO:0000256" key="13">
    <source>
        <dbReference type="SAM" id="SignalP"/>
    </source>
</evidence>
<keyword evidence="9 11" id="KW-0472">Membrane</keyword>
<reference evidence="16 17" key="1">
    <citation type="submission" date="2019-06" db="EMBL/GenBank/DDBJ databases">
        <title>Whole genome sequence for Cellvibrionaceae sp. R142.</title>
        <authorList>
            <person name="Wang G."/>
        </authorList>
    </citation>
    <scope>NUCLEOTIDE SEQUENCE [LARGE SCALE GENOMIC DNA]</scope>
    <source>
        <strain evidence="16 17">R142</strain>
    </source>
</reference>
<comment type="subcellular location">
    <subcellularLocation>
        <location evidence="1 11">Cell outer membrane</location>
        <topology evidence="1 11">Multi-pass membrane protein</topology>
    </subcellularLocation>
</comment>
<dbReference type="InterPro" id="IPR036942">
    <property type="entry name" value="Beta-barrel_TonB_sf"/>
</dbReference>
<evidence type="ECO:0000256" key="12">
    <source>
        <dbReference type="RuleBase" id="RU003357"/>
    </source>
</evidence>
<dbReference type="Pfam" id="PF07715">
    <property type="entry name" value="Plug"/>
    <property type="match status" value="1"/>
</dbReference>
<evidence type="ECO:0000256" key="8">
    <source>
        <dbReference type="ARBA" id="ARBA00023077"/>
    </source>
</evidence>
<keyword evidence="7" id="KW-0406">Ion transport</keyword>
<dbReference type="GO" id="GO:0006826">
    <property type="term" value="P:iron ion transport"/>
    <property type="evidence" value="ECO:0007669"/>
    <property type="project" value="UniProtKB-KW"/>
</dbReference>
<dbReference type="Gene3D" id="2.40.170.20">
    <property type="entry name" value="TonB-dependent receptor, beta-barrel domain"/>
    <property type="match status" value="2"/>
</dbReference>
<keyword evidence="4" id="KW-0410">Iron transport</keyword>
<evidence type="ECO:0000256" key="7">
    <source>
        <dbReference type="ARBA" id="ARBA00023065"/>
    </source>
</evidence>
<dbReference type="GO" id="GO:0009279">
    <property type="term" value="C:cell outer membrane"/>
    <property type="evidence" value="ECO:0007669"/>
    <property type="project" value="UniProtKB-SubCell"/>
</dbReference>
<keyword evidence="10 11" id="KW-0998">Cell outer membrane</keyword>
<dbReference type="RefSeq" id="WP_142929185.1">
    <property type="nucleotide sequence ID" value="NZ_ML660104.1"/>
</dbReference>
<evidence type="ECO:0000256" key="10">
    <source>
        <dbReference type="ARBA" id="ARBA00023237"/>
    </source>
</evidence>
<evidence type="ECO:0000259" key="15">
    <source>
        <dbReference type="Pfam" id="PF07715"/>
    </source>
</evidence>
<feature type="chain" id="PRO_5021938458" evidence="13">
    <location>
        <begin position="28"/>
        <end position="861"/>
    </location>
</feature>
<dbReference type="PROSITE" id="PS52016">
    <property type="entry name" value="TONB_DEPENDENT_REC_3"/>
    <property type="match status" value="1"/>
</dbReference>
<evidence type="ECO:0000313" key="17">
    <source>
        <dbReference type="Proteomes" id="UP000319732"/>
    </source>
</evidence>
<keyword evidence="6" id="KW-0408">Iron</keyword>
<gene>
    <name evidence="16" type="ORF">FKG94_22400</name>
</gene>
<comment type="similarity">
    <text evidence="11 12">Belongs to the TonB-dependent receptor family.</text>
</comment>
<evidence type="ECO:0000256" key="6">
    <source>
        <dbReference type="ARBA" id="ARBA00023004"/>
    </source>
</evidence>
<dbReference type="Pfam" id="PF00593">
    <property type="entry name" value="TonB_dep_Rec_b-barrel"/>
    <property type="match status" value="1"/>
</dbReference>
<feature type="signal peptide" evidence="13">
    <location>
        <begin position="1"/>
        <end position="27"/>
    </location>
</feature>
<feature type="domain" description="TonB-dependent receptor plug" evidence="15">
    <location>
        <begin position="54"/>
        <end position="161"/>
    </location>
</feature>
<keyword evidence="17" id="KW-1185">Reference proteome</keyword>
<evidence type="ECO:0000256" key="1">
    <source>
        <dbReference type="ARBA" id="ARBA00004571"/>
    </source>
</evidence>
<dbReference type="InterPro" id="IPR012910">
    <property type="entry name" value="Plug_dom"/>
</dbReference>
<dbReference type="PANTHER" id="PTHR32552">
    <property type="entry name" value="FERRICHROME IRON RECEPTOR-RELATED"/>
    <property type="match status" value="1"/>
</dbReference>
<accession>A0A545SY67</accession>
<evidence type="ECO:0000256" key="4">
    <source>
        <dbReference type="ARBA" id="ARBA00022496"/>
    </source>
</evidence>
<dbReference type="Proteomes" id="UP000319732">
    <property type="component" value="Unassembled WGS sequence"/>
</dbReference>
<evidence type="ECO:0000259" key="14">
    <source>
        <dbReference type="Pfam" id="PF00593"/>
    </source>
</evidence>
<keyword evidence="16" id="KW-0675">Receptor</keyword>
<feature type="domain" description="TonB-dependent receptor-like beta-barrel" evidence="14">
    <location>
        <begin position="260"/>
        <end position="827"/>
    </location>
</feature>
<keyword evidence="13" id="KW-0732">Signal</keyword>
<comment type="caution">
    <text evidence="16">The sequence shown here is derived from an EMBL/GenBank/DDBJ whole genome shotgun (WGS) entry which is preliminary data.</text>
</comment>
<keyword evidence="3 11" id="KW-1134">Transmembrane beta strand</keyword>
<evidence type="ECO:0000256" key="11">
    <source>
        <dbReference type="PROSITE-ProRule" id="PRU01360"/>
    </source>
</evidence>
<dbReference type="OrthoDB" id="7051185at2"/>
<evidence type="ECO:0000256" key="3">
    <source>
        <dbReference type="ARBA" id="ARBA00022452"/>
    </source>
</evidence>
<evidence type="ECO:0000256" key="5">
    <source>
        <dbReference type="ARBA" id="ARBA00022692"/>
    </source>
</evidence>